<evidence type="ECO:0000256" key="2">
    <source>
        <dbReference type="ARBA" id="ARBA00023002"/>
    </source>
</evidence>
<dbReference type="Pfam" id="PF00389">
    <property type="entry name" value="2-Hacid_dh"/>
    <property type="match status" value="1"/>
</dbReference>
<evidence type="ECO:0000256" key="3">
    <source>
        <dbReference type="RuleBase" id="RU003719"/>
    </source>
</evidence>
<dbReference type="SUPFAM" id="SSF51735">
    <property type="entry name" value="NAD(P)-binding Rossmann-fold domains"/>
    <property type="match status" value="1"/>
</dbReference>
<organism evidence="6 7">
    <name type="scientific">Microbacterium gawkjiense</name>
    <dbReference type="NCBI Taxonomy" id="3067309"/>
    <lineage>
        <taxon>Bacteria</taxon>
        <taxon>Bacillati</taxon>
        <taxon>Actinomycetota</taxon>
        <taxon>Actinomycetes</taxon>
        <taxon>Micrococcales</taxon>
        <taxon>Microbacteriaceae</taxon>
        <taxon>Microbacterium</taxon>
    </lineage>
</organism>
<evidence type="ECO:0000259" key="5">
    <source>
        <dbReference type="Pfam" id="PF02826"/>
    </source>
</evidence>
<dbReference type="EMBL" id="JAUZVV010000001">
    <property type="protein sequence ID" value="MDT3316259.1"/>
    <property type="molecule type" value="Genomic_DNA"/>
</dbReference>
<feature type="domain" description="D-isomer specific 2-hydroxyacid dehydrogenase NAD-binding" evidence="5">
    <location>
        <begin position="111"/>
        <end position="285"/>
    </location>
</feature>
<dbReference type="PANTHER" id="PTHR10996:SF283">
    <property type="entry name" value="GLYOXYLATE_HYDROXYPYRUVATE REDUCTASE B"/>
    <property type="match status" value="1"/>
</dbReference>
<evidence type="ECO:0000256" key="1">
    <source>
        <dbReference type="ARBA" id="ARBA00005854"/>
    </source>
</evidence>
<dbReference type="InterPro" id="IPR006139">
    <property type="entry name" value="D-isomer_2_OHA_DH_cat_dom"/>
</dbReference>
<keyword evidence="7" id="KW-1185">Reference proteome</keyword>
<protein>
    <submittedName>
        <fullName evidence="6">NAD(P)-dependent oxidoreductase</fullName>
    </submittedName>
</protein>
<sequence>MTGRVLVTSRSFGGGGRDVVGELTAAGYEIVRADPSHDLEELSRVLPAVDGWIAGTGPVTGQHLDLAPRLRVVSRYGVGVDNVDVAAAGARGVIVTNTPGANSAAVAEHTLALLLSALRGIPAADRRVRRGDWSGWSTRELSALTVGVLGLGRIGRLVIERLDGFGCAVRGADPWVPEDDPVFDRVVRCDAAELAVTCDVVTLHAPGGRTVVDRDWLAASDRPVILVNTARADLVDEPALADAIRSGRVVAYAADTLATENHGDLASPLLADDLADRVIITPHLGAQTREGVDGMGGMATADLRAVLEGRAPRHPVSA</sequence>
<comment type="similarity">
    <text evidence="1 3">Belongs to the D-isomer specific 2-hydroxyacid dehydrogenase family.</text>
</comment>
<comment type="caution">
    <text evidence="6">The sequence shown here is derived from an EMBL/GenBank/DDBJ whole genome shotgun (WGS) entry which is preliminary data.</text>
</comment>
<reference evidence="6 7" key="1">
    <citation type="submission" date="2023-08" db="EMBL/GenBank/DDBJ databases">
        <title>Microbacterium aquilitoris sp. nov. and Microbacterium gwkjibeachense sp. nov., isolated from beach.</title>
        <authorList>
            <person name="Lee S.D."/>
            <person name="Yang H."/>
            <person name="Kim I."/>
        </authorList>
    </citation>
    <scope>NUCLEOTIDE SEQUENCE [LARGE SCALE GENOMIC DNA]</scope>
    <source>
        <strain evidence="6 7">KSW4-11</strain>
    </source>
</reference>
<evidence type="ECO:0000313" key="6">
    <source>
        <dbReference type="EMBL" id="MDT3316259.1"/>
    </source>
</evidence>
<evidence type="ECO:0000259" key="4">
    <source>
        <dbReference type="Pfam" id="PF00389"/>
    </source>
</evidence>
<name>A0ABU3G8X1_9MICO</name>
<evidence type="ECO:0000313" key="7">
    <source>
        <dbReference type="Proteomes" id="UP001251849"/>
    </source>
</evidence>
<dbReference type="Pfam" id="PF02826">
    <property type="entry name" value="2-Hacid_dh_C"/>
    <property type="match status" value="1"/>
</dbReference>
<dbReference type="SUPFAM" id="SSF52283">
    <property type="entry name" value="Formate/glycerate dehydrogenase catalytic domain-like"/>
    <property type="match status" value="1"/>
</dbReference>
<dbReference type="PANTHER" id="PTHR10996">
    <property type="entry name" value="2-HYDROXYACID DEHYDROGENASE-RELATED"/>
    <property type="match status" value="1"/>
</dbReference>
<dbReference type="InterPro" id="IPR050223">
    <property type="entry name" value="D-isomer_2-hydroxyacid_DH"/>
</dbReference>
<dbReference type="Gene3D" id="3.40.50.720">
    <property type="entry name" value="NAD(P)-binding Rossmann-like Domain"/>
    <property type="match status" value="2"/>
</dbReference>
<dbReference type="Proteomes" id="UP001251849">
    <property type="component" value="Unassembled WGS sequence"/>
</dbReference>
<accession>A0ABU3G8X1</accession>
<keyword evidence="2 3" id="KW-0560">Oxidoreductase</keyword>
<dbReference type="RefSeq" id="WP_311861022.1">
    <property type="nucleotide sequence ID" value="NZ_JAUZVV010000001.1"/>
</dbReference>
<dbReference type="InterPro" id="IPR036291">
    <property type="entry name" value="NAD(P)-bd_dom_sf"/>
</dbReference>
<gene>
    <name evidence="6" type="ORF">Q9S71_05430</name>
</gene>
<feature type="domain" description="D-isomer specific 2-hydroxyacid dehydrogenase catalytic" evidence="4">
    <location>
        <begin position="22"/>
        <end position="316"/>
    </location>
</feature>
<dbReference type="InterPro" id="IPR006140">
    <property type="entry name" value="D-isomer_DH_NAD-bd"/>
</dbReference>
<proteinExistence type="inferred from homology"/>